<evidence type="ECO:0000313" key="3">
    <source>
        <dbReference type="Proteomes" id="UP000619545"/>
    </source>
</evidence>
<sequence>MRLNAFVVYARPKGPSLTVDSGVLERLGAGCREVEVGSRLDLPLKLVEDGLVEPGRVTIYVPTTWGSRAPARALSVVKRMETVGYEVHVLVGTEGGSGRLPEGFPGEVRVENVKRDLSGILKLSDDIFGLFWSEGSLLLDLGWARDPGPRSDLAILTVSTLVALKVVENTSGERPLERTVMMMEVDRRLVDASELLHALMVALDLAYFPIAPDLGRTVREGIEELLEGLEGSEREELRKAADAFERLSGSVLDAFELGRVEIPDRPGILRELLEYRLRGLSPAMIDGEFPRRAKRMLKKVRRRLKRGDGRPDDTSSERPKRPKI</sequence>
<organism evidence="2 3">
    <name type="scientific">Methanopyrus kandleri</name>
    <dbReference type="NCBI Taxonomy" id="2320"/>
    <lineage>
        <taxon>Archaea</taxon>
        <taxon>Methanobacteriati</taxon>
        <taxon>Methanobacteriota</taxon>
        <taxon>Methanomada group</taxon>
        <taxon>Methanopyri</taxon>
        <taxon>Methanopyrales</taxon>
        <taxon>Methanopyraceae</taxon>
        <taxon>Methanopyrus</taxon>
    </lineage>
</organism>
<comment type="caution">
    <text evidence="2">The sequence shown here is derived from an EMBL/GenBank/DDBJ whole genome shotgun (WGS) entry which is preliminary data.</text>
</comment>
<dbReference type="AlphaFoldDB" id="A0A832WK26"/>
<gene>
    <name evidence="2" type="ORF">HA336_00800</name>
</gene>
<dbReference type="GeneID" id="1477222"/>
<accession>A0A832WK26</accession>
<feature type="compositionally biased region" description="Basic and acidic residues" evidence="1">
    <location>
        <begin position="306"/>
        <end position="324"/>
    </location>
</feature>
<dbReference type="EMBL" id="DUJS01000001">
    <property type="protein sequence ID" value="HII69755.1"/>
    <property type="molecule type" value="Genomic_DNA"/>
</dbReference>
<dbReference type="Proteomes" id="UP000619545">
    <property type="component" value="Unassembled WGS sequence"/>
</dbReference>
<reference evidence="2" key="1">
    <citation type="journal article" date="2020" name="bioRxiv">
        <title>A rank-normalized archaeal taxonomy based on genome phylogeny resolves widespread incomplete and uneven classifications.</title>
        <authorList>
            <person name="Rinke C."/>
            <person name="Chuvochina M."/>
            <person name="Mussig A.J."/>
            <person name="Chaumeil P.-A."/>
            <person name="Waite D.W."/>
            <person name="Whitman W.B."/>
            <person name="Parks D.H."/>
            <person name="Hugenholtz P."/>
        </authorList>
    </citation>
    <scope>NUCLEOTIDE SEQUENCE</scope>
    <source>
        <strain evidence="2">UBA8853</strain>
    </source>
</reference>
<evidence type="ECO:0000313" key="2">
    <source>
        <dbReference type="EMBL" id="HII69755.1"/>
    </source>
</evidence>
<feature type="region of interest" description="Disordered" evidence="1">
    <location>
        <begin position="300"/>
        <end position="324"/>
    </location>
</feature>
<name>A0A832WK26_9EURY</name>
<proteinExistence type="predicted"/>
<dbReference type="RefSeq" id="WP_011019489.1">
    <property type="nucleotide sequence ID" value="NZ_DUJS01000001.1"/>
</dbReference>
<evidence type="ECO:0000256" key="1">
    <source>
        <dbReference type="SAM" id="MobiDB-lite"/>
    </source>
</evidence>
<protein>
    <submittedName>
        <fullName evidence="2">Uncharacterized protein</fullName>
    </submittedName>
</protein>